<dbReference type="WBParaSite" id="ACRNAN_scaffold11208.g27281.t1">
    <property type="protein sequence ID" value="ACRNAN_scaffold11208.g27281.t1"/>
    <property type="gene ID" value="ACRNAN_scaffold11208.g27281"/>
</dbReference>
<dbReference type="GO" id="GO:0008239">
    <property type="term" value="F:dipeptidyl-peptidase activity"/>
    <property type="evidence" value="ECO:0007669"/>
    <property type="project" value="TreeGrafter"/>
</dbReference>
<evidence type="ECO:0000256" key="4">
    <source>
        <dbReference type="ARBA" id="ARBA00022801"/>
    </source>
</evidence>
<organism evidence="6 7">
    <name type="scientific">Acrobeloides nanus</name>
    <dbReference type="NCBI Taxonomy" id="290746"/>
    <lineage>
        <taxon>Eukaryota</taxon>
        <taxon>Metazoa</taxon>
        <taxon>Ecdysozoa</taxon>
        <taxon>Nematoda</taxon>
        <taxon>Chromadorea</taxon>
        <taxon>Rhabditida</taxon>
        <taxon>Tylenchina</taxon>
        <taxon>Cephalobomorpha</taxon>
        <taxon>Cephaloboidea</taxon>
        <taxon>Cephalobidae</taxon>
        <taxon>Acrobeloides</taxon>
    </lineage>
</organism>
<proteinExistence type="inferred from homology"/>
<keyword evidence="6" id="KW-1185">Reference proteome</keyword>
<dbReference type="PANTHER" id="PTHR11010:SF117">
    <property type="entry name" value="SERINE PROTEASE 16"/>
    <property type="match status" value="1"/>
</dbReference>
<dbReference type="GO" id="GO:0070008">
    <property type="term" value="F:serine-type exopeptidase activity"/>
    <property type="evidence" value="ECO:0007669"/>
    <property type="project" value="InterPro"/>
</dbReference>
<keyword evidence="2" id="KW-0645">Protease</keyword>
<keyword evidence="5" id="KW-0325">Glycoprotein</keyword>
<dbReference type="Pfam" id="PF05577">
    <property type="entry name" value="Peptidase_S28"/>
    <property type="match status" value="1"/>
</dbReference>
<accession>A0A914CIR0</accession>
<evidence type="ECO:0000256" key="2">
    <source>
        <dbReference type="ARBA" id="ARBA00022670"/>
    </source>
</evidence>
<evidence type="ECO:0000256" key="5">
    <source>
        <dbReference type="ARBA" id="ARBA00023180"/>
    </source>
</evidence>
<protein>
    <submittedName>
        <fullName evidence="7">Uncharacterized protein</fullName>
    </submittedName>
</protein>
<reference evidence="7" key="1">
    <citation type="submission" date="2022-11" db="UniProtKB">
        <authorList>
            <consortium name="WormBaseParasite"/>
        </authorList>
    </citation>
    <scope>IDENTIFICATION</scope>
</reference>
<sequence length="91" mass="9858">MKIASNIVLPNGSLDPWSPLGCNVTDNAVHRIAITTTGGAHCVDMFPYSKSSLNSVEPDAVEKTIDVIKQNVAYFLTLSSPFEKNPPQKNL</sequence>
<dbReference type="Gene3D" id="3.40.50.1820">
    <property type="entry name" value="alpha/beta hydrolase"/>
    <property type="match status" value="1"/>
</dbReference>
<evidence type="ECO:0000313" key="6">
    <source>
        <dbReference type="Proteomes" id="UP000887540"/>
    </source>
</evidence>
<name>A0A914CIR0_9BILA</name>
<dbReference type="GO" id="GO:0006508">
    <property type="term" value="P:proteolysis"/>
    <property type="evidence" value="ECO:0007669"/>
    <property type="project" value="UniProtKB-KW"/>
</dbReference>
<dbReference type="InterPro" id="IPR029058">
    <property type="entry name" value="AB_hydrolase_fold"/>
</dbReference>
<dbReference type="InterPro" id="IPR008758">
    <property type="entry name" value="Peptidase_S28"/>
</dbReference>
<comment type="similarity">
    <text evidence="1">Belongs to the peptidase S28 family.</text>
</comment>
<evidence type="ECO:0000256" key="1">
    <source>
        <dbReference type="ARBA" id="ARBA00011079"/>
    </source>
</evidence>
<dbReference type="AlphaFoldDB" id="A0A914CIR0"/>
<evidence type="ECO:0000256" key="3">
    <source>
        <dbReference type="ARBA" id="ARBA00022729"/>
    </source>
</evidence>
<dbReference type="Proteomes" id="UP000887540">
    <property type="component" value="Unplaced"/>
</dbReference>
<evidence type="ECO:0000313" key="7">
    <source>
        <dbReference type="WBParaSite" id="ACRNAN_scaffold11208.g27281.t1"/>
    </source>
</evidence>
<dbReference type="PANTHER" id="PTHR11010">
    <property type="entry name" value="PROTEASE S28 PRO-X CARBOXYPEPTIDASE-RELATED"/>
    <property type="match status" value="1"/>
</dbReference>
<keyword evidence="3" id="KW-0732">Signal</keyword>
<keyword evidence="4" id="KW-0378">Hydrolase</keyword>